<organism evidence="2 3">
    <name type="scientific">Hydnum rufescens UP504</name>
    <dbReference type="NCBI Taxonomy" id="1448309"/>
    <lineage>
        <taxon>Eukaryota</taxon>
        <taxon>Fungi</taxon>
        <taxon>Dikarya</taxon>
        <taxon>Basidiomycota</taxon>
        <taxon>Agaricomycotina</taxon>
        <taxon>Agaricomycetes</taxon>
        <taxon>Cantharellales</taxon>
        <taxon>Hydnaceae</taxon>
        <taxon>Hydnum</taxon>
    </lineage>
</organism>
<accession>A0A9P6AIV2</accession>
<keyword evidence="3" id="KW-1185">Reference proteome</keyword>
<name>A0A9P6AIV2_9AGAM</name>
<dbReference type="Proteomes" id="UP000886523">
    <property type="component" value="Unassembled WGS sequence"/>
</dbReference>
<reference evidence="2" key="1">
    <citation type="journal article" date="2020" name="Nat. Commun.">
        <title>Large-scale genome sequencing of mycorrhizal fungi provides insights into the early evolution of symbiotic traits.</title>
        <authorList>
            <person name="Miyauchi S."/>
            <person name="Kiss E."/>
            <person name="Kuo A."/>
            <person name="Drula E."/>
            <person name="Kohler A."/>
            <person name="Sanchez-Garcia M."/>
            <person name="Morin E."/>
            <person name="Andreopoulos B."/>
            <person name="Barry K.W."/>
            <person name="Bonito G."/>
            <person name="Buee M."/>
            <person name="Carver A."/>
            <person name="Chen C."/>
            <person name="Cichocki N."/>
            <person name="Clum A."/>
            <person name="Culley D."/>
            <person name="Crous P.W."/>
            <person name="Fauchery L."/>
            <person name="Girlanda M."/>
            <person name="Hayes R.D."/>
            <person name="Keri Z."/>
            <person name="LaButti K."/>
            <person name="Lipzen A."/>
            <person name="Lombard V."/>
            <person name="Magnuson J."/>
            <person name="Maillard F."/>
            <person name="Murat C."/>
            <person name="Nolan M."/>
            <person name="Ohm R.A."/>
            <person name="Pangilinan J."/>
            <person name="Pereira M.F."/>
            <person name="Perotto S."/>
            <person name="Peter M."/>
            <person name="Pfister S."/>
            <person name="Riley R."/>
            <person name="Sitrit Y."/>
            <person name="Stielow J.B."/>
            <person name="Szollosi G."/>
            <person name="Zifcakova L."/>
            <person name="Stursova M."/>
            <person name="Spatafora J.W."/>
            <person name="Tedersoo L."/>
            <person name="Vaario L.M."/>
            <person name="Yamada A."/>
            <person name="Yan M."/>
            <person name="Wang P."/>
            <person name="Xu J."/>
            <person name="Bruns T."/>
            <person name="Baldrian P."/>
            <person name="Vilgalys R."/>
            <person name="Dunand C."/>
            <person name="Henrissat B."/>
            <person name="Grigoriev I.V."/>
            <person name="Hibbett D."/>
            <person name="Nagy L.G."/>
            <person name="Martin F.M."/>
        </authorList>
    </citation>
    <scope>NUCLEOTIDE SEQUENCE</scope>
    <source>
        <strain evidence="2">UP504</strain>
    </source>
</reference>
<feature type="region of interest" description="Disordered" evidence="1">
    <location>
        <begin position="121"/>
        <end position="155"/>
    </location>
</feature>
<gene>
    <name evidence="2" type="ORF">BS47DRAFT_1385616</name>
</gene>
<feature type="compositionally biased region" description="Polar residues" evidence="1">
    <location>
        <begin position="146"/>
        <end position="155"/>
    </location>
</feature>
<protein>
    <submittedName>
        <fullName evidence="2">Uncharacterized protein</fullName>
    </submittedName>
</protein>
<evidence type="ECO:0000256" key="1">
    <source>
        <dbReference type="SAM" id="MobiDB-lite"/>
    </source>
</evidence>
<comment type="caution">
    <text evidence="2">The sequence shown here is derived from an EMBL/GenBank/DDBJ whole genome shotgun (WGS) entry which is preliminary data.</text>
</comment>
<dbReference type="EMBL" id="MU129113">
    <property type="protein sequence ID" value="KAF9506357.1"/>
    <property type="molecule type" value="Genomic_DNA"/>
</dbReference>
<dbReference type="AlphaFoldDB" id="A0A9P6AIV2"/>
<evidence type="ECO:0000313" key="2">
    <source>
        <dbReference type="EMBL" id="KAF9506357.1"/>
    </source>
</evidence>
<sequence>MFLGLTRADFVPDRGEVEVDPEGMESLGGGDCDGSPGLGVFQNHLDSMRQHGLERERELEDDMSDIQVWNALRAAQTQDKICLGLILMPLIRPKAIQCVESFCWCGSVKIAAGNFARENLAPGPTVWDGGGGRGKETRVSPKGSAGRNSEANETQ</sequence>
<proteinExistence type="predicted"/>
<evidence type="ECO:0000313" key="3">
    <source>
        <dbReference type="Proteomes" id="UP000886523"/>
    </source>
</evidence>